<proteinExistence type="predicted"/>
<keyword evidence="2 4" id="KW-0548">Nucleotidyltransferase</keyword>
<evidence type="ECO:0000256" key="1">
    <source>
        <dbReference type="ARBA" id="ARBA00022679"/>
    </source>
</evidence>
<protein>
    <submittedName>
        <fullName evidence="4">UTP--glucose-1-phosphate uridylyltransferase</fullName>
        <ecNumber evidence="4">2.7.7.9</ecNumber>
    </submittedName>
</protein>
<name>A0A379E3H4_9BACT</name>
<dbReference type="InterPro" id="IPR050065">
    <property type="entry name" value="GlmU-like"/>
</dbReference>
<accession>A0A379E3H4</accession>
<sequence length="268" mass="29899">MQAMIFAAGLGTRLKPLTDTMPKALVRVGDTPLLEHVIRRLTEAGCNRMVVNVHHFADQIKSYLKTHDYSVEIHVSDESEQLLDTGGGIKRAASLFDGHWPVLIHNVDILSNVDLAAFYRHALEKKADALLLVSRRVTQRYLVFDKNLRLAGWTNIATGEVKSPHADIRRLHFVSPSEDVASYHQNNCYLYAFSGIHVVAPSALQAIEAVGKDKFPIMDFYISNCARLDIRGELKNDLHLVDVGKLNTLQTAEDFIANSGRQVSSPED</sequence>
<organism evidence="4 5">
    <name type="scientific">Prevotella denticola</name>
    <dbReference type="NCBI Taxonomy" id="28129"/>
    <lineage>
        <taxon>Bacteria</taxon>
        <taxon>Pseudomonadati</taxon>
        <taxon>Bacteroidota</taxon>
        <taxon>Bacteroidia</taxon>
        <taxon>Bacteroidales</taxon>
        <taxon>Prevotellaceae</taxon>
        <taxon>Prevotella</taxon>
    </lineage>
</organism>
<dbReference type="PANTHER" id="PTHR43584:SF8">
    <property type="entry name" value="N-ACETYLMURAMATE ALPHA-1-PHOSPHATE URIDYLYLTRANSFERASE"/>
    <property type="match status" value="1"/>
</dbReference>
<dbReference type="InterPro" id="IPR029044">
    <property type="entry name" value="Nucleotide-diphossugar_trans"/>
</dbReference>
<dbReference type="Proteomes" id="UP000255469">
    <property type="component" value="Unassembled WGS sequence"/>
</dbReference>
<evidence type="ECO:0000256" key="2">
    <source>
        <dbReference type="ARBA" id="ARBA00022695"/>
    </source>
</evidence>
<evidence type="ECO:0000259" key="3">
    <source>
        <dbReference type="Pfam" id="PF00483"/>
    </source>
</evidence>
<dbReference type="RefSeq" id="WP_025067614.1">
    <property type="nucleotide sequence ID" value="NZ_CAUTKA010000003.1"/>
</dbReference>
<dbReference type="CDD" id="cd06422">
    <property type="entry name" value="NTP_transferase_like_1"/>
    <property type="match status" value="1"/>
</dbReference>
<dbReference type="SUPFAM" id="SSF53448">
    <property type="entry name" value="Nucleotide-diphospho-sugar transferases"/>
    <property type="match status" value="1"/>
</dbReference>
<evidence type="ECO:0000313" key="4">
    <source>
        <dbReference type="EMBL" id="SUB86990.1"/>
    </source>
</evidence>
<dbReference type="EMBL" id="UGTM01000001">
    <property type="protein sequence ID" value="SUB86990.1"/>
    <property type="molecule type" value="Genomic_DNA"/>
</dbReference>
<dbReference type="Pfam" id="PF00483">
    <property type="entry name" value="NTP_transferase"/>
    <property type="match status" value="1"/>
</dbReference>
<reference evidence="4 5" key="1">
    <citation type="submission" date="2018-06" db="EMBL/GenBank/DDBJ databases">
        <authorList>
            <consortium name="Pathogen Informatics"/>
            <person name="Doyle S."/>
        </authorList>
    </citation>
    <scope>NUCLEOTIDE SEQUENCE [LARGE SCALE GENOMIC DNA]</scope>
    <source>
        <strain evidence="4 5">NCTC13067</strain>
    </source>
</reference>
<keyword evidence="1 4" id="KW-0808">Transferase</keyword>
<dbReference type="PANTHER" id="PTHR43584">
    <property type="entry name" value="NUCLEOTIDYL TRANSFERASE"/>
    <property type="match status" value="1"/>
</dbReference>
<dbReference type="GO" id="GO:0003983">
    <property type="term" value="F:UTP:glucose-1-phosphate uridylyltransferase activity"/>
    <property type="evidence" value="ECO:0007669"/>
    <property type="project" value="UniProtKB-EC"/>
</dbReference>
<feature type="domain" description="Nucleotidyl transferase" evidence="3">
    <location>
        <begin position="3"/>
        <end position="132"/>
    </location>
</feature>
<gene>
    <name evidence="4" type="primary">gtaB</name>
    <name evidence="4" type="ORF">NCTC13067_00645</name>
</gene>
<dbReference type="AlphaFoldDB" id="A0A379E3H4"/>
<dbReference type="InterPro" id="IPR005835">
    <property type="entry name" value="NTP_transferase_dom"/>
</dbReference>
<dbReference type="EC" id="2.7.7.9" evidence="4"/>
<evidence type="ECO:0000313" key="5">
    <source>
        <dbReference type="Proteomes" id="UP000255469"/>
    </source>
</evidence>
<dbReference type="Gene3D" id="3.90.550.10">
    <property type="entry name" value="Spore Coat Polysaccharide Biosynthesis Protein SpsA, Chain A"/>
    <property type="match status" value="1"/>
</dbReference>